<dbReference type="Proteomes" id="UP000229385">
    <property type="component" value="Unassembled WGS sequence"/>
</dbReference>
<accession>A0A2M7XBC1</accession>
<feature type="transmembrane region" description="Helical" evidence="1">
    <location>
        <begin position="51"/>
        <end position="70"/>
    </location>
</feature>
<evidence type="ECO:0008006" key="4">
    <source>
        <dbReference type="Google" id="ProtNLM"/>
    </source>
</evidence>
<dbReference type="AlphaFoldDB" id="A0A2M7XBC1"/>
<comment type="caution">
    <text evidence="2">The sequence shown here is derived from an EMBL/GenBank/DDBJ whole genome shotgun (WGS) entry which is preliminary data.</text>
</comment>
<reference evidence="3" key="1">
    <citation type="submission" date="2017-09" db="EMBL/GenBank/DDBJ databases">
        <title>Depth-based differentiation of microbial function through sediment-hosted aquifers and enrichment of novel symbionts in the deep terrestrial subsurface.</title>
        <authorList>
            <person name="Probst A.J."/>
            <person name="Ladd B."/>
            <person name="Jarett J.K."/>
            <person name="Geller-Mcgrath D.E."/>
            <person name="Sieber C.M.K."/>
            <person name="Emerson J.B."/>
            <person name="Anantharaman K."/>
            <person name="Thomas B.C."/>
            <person name="Malmstrom R."/>
            <person name="Stieglmeier M."/>
            <person name="Klingl A."/>
            <person name="Woyke T."/>
            <person name="Ryan C.M."/>
            <person name="Banfield J.F."/>
        </authorList>
    </citation>
    <scope>NUCLEOTIDE SEQUENCE [LARGE SCALE GENOMIC DNA]</scope>
</reference>
<keyword evidence="1" id="KW-1133">Transmembrane helix</keyword>
<dbReference type="EMBL" id="PFWU01000049">
    <property type="protein sequence ID" value="PJA45154.1"/>
    <property type="molecule type" value="Genomic_DNA"/>
</dbReference>
<evidence type="ECO:0000313" key="2">
    <source>
        <dbReference type="EMBL" id="PJA45154.1"/>
    </source>
</evidence>
<proteinExistence type="predicted"/>
<name>A0A2M7XBC1_9BACT</name>
<sequence length="411" mass="44193">MPTPKKKTTTKKRVAVKKSSASIKKVPVNKQVVEAPEYQSSAVPLVMYKRIALTFVVIVAFALISVLYLATMQAVIYVDATQTEHAAEFIVTAVETPTSETQIPAELVSGTLGKTKTFEASGEGAIEQVGVATGTVTLHNNMSTSQPLVETTRLLTPEGVLFRLAEQVTVPASGTVTASVYADEEGSSGDIGPSTFTIPGLSSAKQELIYAESSEAFTGGVVMVSVVTQEELDAAVTELTNELLEDAKVMLRDEAAGEYGGEIFKTNVSERAFSIEPNTQADAFEVTVSVETLAVFYNSGSLEQLALIKLYEGLGQGQEFTHIATDELQVTLEAFNEETGQASLRATLTGRAITSRASDRLDVGRFVGMTGEEVKTLLLGEGVAEAVRVEFFPFWVRTVPQLKDHIYIEIE</sequence>
<evidence type="ECO:0000313" key="3">
    <source>
        <dbReference type="Proteomes" id="UP000229385"/>
    </source>
</evidence>
<organism evidence="2 3">
    <name type="scientific">Candidatus Uhrbacteria bacterium CG_4_9_14_3_um_filter_50_9</name>
    <dbReference type="NCBI Taxonomy" id="1975035"/>
    <lineage>
        <taxon>Bacteria</taxon>
        <taxon>Candidatus Uhriibacteriota</taxon>
    </lineage>
</organism>
<protein>
    <recommendedName>
        <fullName evidence="4">Baseplate protein J-like domain-containing protein</fullName>
    </recommendedName>
</protein>
<keyword evidence="1" id="KW-0812">Transmembrane</keyword>
<gene>
    <name evidence="2" type="ORF">CO174_04960</name>
</gene>
<keyword evidence="1" id="KW-0472">Membrane</keyword>
<evidence type="ECO:0000256" key="1">
    <source>
        <dbReference type="SAM" id="Phobius"/>
    </source>
</evidence>